<dbReference type="WBParaSite" id="ALUE_0001107901-mRNA-1">
    <property type="protein sequence ID" value="ALUE_0001107901-mRNA-1"/>
    <property type="gene ID" value="ALUE_0001107901"/>
</dbReference>
<evidence type="ECO:0000313" key="3">
    <source>
        <dbReference type="Proteomes" id="UP000036681"/>
    </source>
</evidence>
<keyword evidence="3" id="KW-1185">Reference proteome</keyword>
<dbReference type="AlphaFoldDB" id="A0A0M3I387"/>
<name>A0A0M3I387_ASCLU</name>
<keyword evidence="1" id="KW-0694">RNA-binding</keyword>
<organism evidence="3 4">
    <name type="scientific">Ascaris lumbricoides</name>
    <name type="common">Giant roundworm</name>
    <dbReference type="NCBI Taxonomy" id="6252"/>
    <lineage>
        <taxon>Eukaryota</taxon>
        <taxon>Metazoa</taxon>
        <taxon>Ecdysozoa</taxon>
        <taxon>Nematoda</taxon>
        <taxon>Chromadorea</taxon>
        <taxon>Rhabditida</taxon>
        <taxon>Spirurina</taxon>
        <taxon>Ascaridomorpha</taxon>
        <taxon>Ascaridoidea</taxon>
        <taxon>Ascarididae</taxon>
        <taxon>Ascaris</taxon>
    </lineage>
</organism>
<evidence type="ECO:0000256" key="1">
    <source>
        <dbReference type="ARBA" id="ARBA00022884"/>
    </source>
</evidence>
<reference evidence="4" key="1">
    <citation type="submission" date="2017-02" db="UniProtKB">
        <authorList>
            <consortium name="WormBaseParasite"/>
        </authorList>
    </citation>
    <scope>IDENTIFICATION</scope>
</reference>
<proteinExistence type="predicted"/>
<dbReference type="Proteomes" id="UP000036681">
    <property type="component" value="Unplaced"/>
</dbReference>
<dbReference type="Pfam" id="PF13865">
    <property type="entry name" value="FoP_duplication"/>
    <property type="match status" value="1"/>
</dbReference>
<sequence>MDVPIPPRIILMGTSKISLNERFSKLPVSPRRRPTAATVTSYRSADHDYREPEVVEYSPDLEFKFTFWLQSSAVADEDDLLGVRFVPRYSGVRTIHRSPRSYWQPYVPLKLRNRVKFPLSRNYVAFPPTRAYIRRGTFNGSRTLGLARPVRSLRFKQDGFNSTLKGGRFNNRGAARGLSVPVPRGRDGVGFAFRRRQQISREQLDRELDAYMKRSKHPKIDVSDLVEG</sequence>
<feature type="domain" description="Chromatin target of PRMT1 protein C-terminal" evidence="2">
    <location>
        <begin position="161"/>
        <end position="216"/>
    </location>
</feature>
<protein>
    <submittedName>
        <fullName evidence="4">FoP_duplication domain-containing protein</fullName>
    </submittedName>
</protein>
<evidence type="ECO:0000313" key="4">
    <source>
        <dbReference type="WBParaSite" id="ALUE_0001107901-mRNA-1"/>
    </source>
</evidence>
<dbReference type="InterPro" id="IPR025715">
    <property type="entry name" value="FoP_C"/>
</dbReference>
<evidence type="ECO:0000259" key="2">
    <source>
        <dbReference type="Pfam" id="PF13865"/>
    </source>
</evidence>
<dbReference type="GO" id="GO:0003723">
    <property type="term" value="F:RNA binding"/>
    <property type="evidence" value="ECO:0007669"/>
    <property type="project" value="UniProtKB-KW"/>
</dbReference>
<accession>A0A0M3I387</accession>